<sequence length="193" mass="20070">MNYLNLALAITLAIAPAVSMAQSTSASRYGASEALSVQDARLGEVLMVRQVTIQNDRSFNAGSAVGAAVGYAAGQRVDGSYRDAARVAGTVIGGAAGTSIQRRMSGRTAIEIYIRDFSNNGRVVVIVQDHTDGIQQGDRVFLLGSGSKTRVVRAPEAQGDYRSSGNDVRNATTGCEPFLCQGNASTPVGGGVR</sequence>
<name>A0ABS8UC99_9GAMM</name>
<evidence type="ECO:0000256" key="1">
    <source>
        <dbReference type="SAM" id="SignalP"/>
    </source>
</evidence>
<dbReference type="EMBL" id="JAJQKU010000002">
    <property type="protein sequence ID" value="MCD9096689.1"/>
    <property type="molecule type" value="Genomic_DNA"/>
</dbReference>
<accession>A0ABS8UC99</accession>
<dbReference type="RefSeq" id="WP_232135535.1">
    <property type="nucleotide sequence ID" value="NZ_JAJQKU010000002.1"/>
</dbReference>
<feature type="chain" id="PRO_5045561416" description="Glycine zipper 2TM domain-containing protein" evidence="1">
    <location>
        <begin position="22"/>
        <end position="193"/>
    </location>
</feature>
<organism evidence="2 3">
    <name type="scientific">Luteimonas fraxinea</name>
    <dbReference type="NCBI Taxonomy" id="2901869"/>
    <lineage>
        <taxon>Bacteria</taxon>
        <taxon>Pseudomonadati</taxon>
        <taxon>Pseudomonadota</taxon>
        <taxon>Gammaproteobacteria</taxon>
        <taxon>Lysobacterales</taxon>
        <taxon>Lysobacteraceae</taxon>
        <taxon>Luteimonas</taxon>
    </lineage>
</organism>
<evidence type="ECO:0000313" key="3">
    <source>
        <dbReference type="Proteomes" id="UP001430360"/>
    </source>
</evidence>
<keyword evidence="3" id="KW-1185">Reference proteome</keyword>
<protein>
    <recommendedName>
        <fullName evidence="4">Glycine zipper 2TM domain-containing protein</fullName>
    </recommendedName>
</protein>
<comment type="caution">
    <text evidence="2">The sequence shown here is derived from an EMBL/GenBank/DDBJ whole genome shotgun (WGS) entry which is preliminary data.</text>
</comment>
<reference evidence="2" key="2">
    <citation type="journal article" date="2022" name="Syst. Appl. Microbiol.">
        <title>Physiological and genomic characterisation of Luteimonas fraxinea sp. nov., a bacterial species associated with trees tolerant to ash dieback.</title>
        <authorList>
            <person name="Ulrich K."/>
            <person name="Becker R."/>
            <person name="Behrendt U."/>
            <person name="Kube M."/>
            <person name="Schneck V."/>
            <person name="Ulrich A."/>
        </authorList>
    </citation>
    <scope>NUCLEOTIDE SEQUENCE</scope>
    <source>
        <strain evidence="2">A1P009</strain>
    </source>
</reference>
<evidence type="ECO:0000313" key="2">
    <source>
        <dbReference type="EMBL" id="MCD9096689.1"/>
    </source>
</evidence>
<evidence type="ECO:0008006" key="4">
    <source>
        <dbReference type="Google" id="ProtNLM"/>
    </source>
</evidence>
<keyword evidence="1" id="KW-0732">Signal</keyword>
<gene>
    <name evidence="2" type="ORF">LTT95_07005</name>
</gene>
<reference evidence="2" key="1">
    <citation type="submission" date="2021-12" db="EMBL/GenBank/DDBJ databases">
        <authorList>
            <person name="Ulrich A."/>
        </authorList>
    </citation>
    <scope>NUCLEOTIDE SEQUENCE</scope>
    <source>
        <strain evidence="2">A1P009</strain>
    </source>
</reference>
<dbReference type="Proteomes" id="UP001430360">
    <property type="component" value="Unassembled WGS sequence"/>
</dbReference>
<feature type="signal peptide" evidence="1">
    <location>
        <begin position="1"/>
        <end position="21"/>
    </location>
</feature>
<proteinExistence type="predicted"/>